<comment type="caution">
    <text evidence="2">The sequence shown here is derived from an EMBL/GenBank/DDBJ whole genome shotgun (WGS) entry which is preliminary data.</text>
</comment>
<reference evidence="2" key="1">
    <citation type="journal article" date="2020" name="mSystems">
        <title>Genome- and Community-Level Interaction Insights into Carbon Utilization and Element Cycling Functions of Hydrothermarchaeota in Hydrothermal Sediment.</title>
        <authorList>
            <person name="Zhou Z."/>
            <person name="Liu Y."/>
            <person name="Xu W."/>
            <person name="Pan J."/>
            <person name="Luo Z.H."/>
            <person name="Li M."/>
        </authorList>
    </citation>
    <scope>NUCLEOTIDE SEQUENCE [LARGE SCALE GENOMIC DNA]</scope>
    <source>
        <strain evidence="2">SpSt-479</strain>
    </source>
</reference>
<gene>
    <name evidence="2" type="ORF">ENS31_14585</name>
</gene>
<dbReference type="AlphaFoldDB" id="A0A7V2ZMI3"/>
<evidence type="ECO:0000256" key="1">
    <source>
        <dbReference type="SAM" id="Phobius"/>
    </source>
</evidence>
<keyword evidence="1" id="KW-1133">Transmembrane helix</keyword>
<accession>A0A7V2ZMI3</accession>
<name>A0A7V2ZMI3_9BACT</name>
<sequence length="60" mass="7094">MIVSKKIKSKKLSEINRDNPDWKLKNLYRREKIMTIAIYTLIIITTISIMLIAFILITNK</sequence>
<feature type="transmembrane region" description="Helical" evidence="1">
    <location>
        <begin position="33"/>
        <end position="57"/>
    </location>
</feature>
<proteinExistence type="predicted"/>
<keyword evidence="1" id="KW-0472">Membrane</keyword>
<protein>
    <submittedName>
        <fullName evidence="2">Uncharacterized protein</fullName>
    </submittedName>
</protein>
<dbReference type="RefSeq" id="WP_304147804.1">
    <property type="nucleotide sequence ID" value="NZ_JAOAIE010000120.1"/>
</dbReference>
<keyword evidence="1" id="KW-0812">Transmembrane</keyword>
<evidence type="ECO:0000313" key="2">
    <source>
        <dbReference type="EMBL" id="HFI92743.1"/>
    </source>
</evidence>
<organism evidence="2">
    <name type="scientific">Ignavibacterium album</name>
    <dbReference type="NCBI Taxonomy" id="591197"/>
    <lineage>
        <taxon>Bacteria</taxon>
        <taxon>Pseudomonadati</taxon>
        <taxon>Ignavibacteriota</taxon>
        <taxon>Ignavibacteria</taxon>
        <taxon>Ignavibacteriales</taxon>
        <taxon>Ignavibacteriaceae</taxon>
        <taxon>Ignavibacterium</taxon>
    </lineage>
</organism>
<dbReference type="EMBL" id="DSUJ01000011">
    <property type="protein sequence ID" value="HFI92743.1"/>
    <property type="molecule type" value="Genomic_DNA"/>
</dbReference>